<organism evidence="10 11">
    <name type="scientific">Mycena chlorophos</name>
    <name type="common">Agaric fungus</name>
    <name type="synonym">Agaricus chlorophos</name>
    <dbReference type="NCBI Taxonomy" id="658473"/>
    <lineage>
        <taxon>Eukaryota</taxon>
        <taxon>Fungi</taxon>
        <taxon>Dikarya</taxon>
        <taxon>Basidiomycota</taxon>
        <taxon>Agaricomycotina</taxon>
        <taxon>Agaricomycetes</taxon>
        <taxon>Agaricomycetidae</taxon>
        <taxon>Agaricales</taxon>
        <taxon>Marasmiineae</taxon>
        <taxon>Mycenaceae</taxon>
        <taxon>Mycena</taxon>
    </lineage>
</organism>
<comment type="subcellular location">
    <subcellularLocation>
        <location evidence="7">Cytoplasm</location>
    </subcellularLocation>
    <subcellularLocation>
        <location evidence="7">Endosome</location>
    </subcellularLocation>
</comment>
<protein>
    <recommendedName>
        <fullName evidence="7">Vacuolar protein-sorting-associated protein 36</fullName>
    </recommendedName>
    <alternativeName>
        <fullName evidence="7">ESCRT-II complex subunit VPS36</fullName>
    </alternativeName>
</protein>
<dbReference type="SMART" id="SM00547">
    <property type="entry name" value="ZnF_RBZ"/>
    <property type="match status" value="2"/>
</dbReference>
<evidence type="ECO:0000313" key="10">
    <source>
        <dbReference type="EMBL" id="GAT55220.1"/>
    </source>
</evidence>
<evidence type="ECO:0000256" key="3">
    <source>
        <dbReference type="ARBA" id="ARBA00022723"/>
    </source>
</evidence>
<comment type="subunit">
    <text evidence="7">Component of the endosomal sorting complex required for transport II (ESCRT-II).</text>
</comment>
<name>A0ABQ0LVW4_MYCCL</name>
<dbReference type="Pfam" id="PF11605">
    <property type="entry name" value="Vps36_ESCRT-II"/>
    <property type="match status" value="1"/>
</dbReference>
<feature type="region of interest" description="Disordered" evidence="8">
    <location>
        <begin position="212"/>
        <end position="233"/>
    </location>
</feature>
<evidence type="ECO:0000256" key="8">
    <source>
        <dbReference type="SAM" id="MobiDB-lite"/>
    </source>
</evidence>
<dbReference type="InterPro" id="IPR036388">
    <property type="entry name" value="WH-like_DNA-bd_sf"/>
</dbReference>
<comment type="similarity">
    <text evidence="1 7">Belongs to the VPS36 family.</text>
</comment>
<dbReference type="Gene3D" id="2.30.29.30">
    <property type="entry name" value="Pleckstrin-homology domain (PH domain)/Phosphotyrosine-binding domain (PTB)"/>
    <property type="match status" value="1"/>
</dbReference>
<dbReference type="InterPro" id="IPR011993">
    <property type="entry name" value="PH-like_dom_sf"/>
</dbReference>
<feature type="region of interest" description="Disordered" evidence="8">
    <location>
        <begin position="146"/>
        <end position="177"/>
    </location>
</feature>
<evidence type="ECO:0000256" key="2">
    <source>
        <dbReference type="ARBA" id="ARBA00022448"/>
    </source>
</evidence>
<reference evidence="10" key="1">
    <citation type="submission" date="2014-09" db="EMBL/GenBank/DDBJ databases">
        <title>Genome sequence of the luminous mushroom Mycena chlorophos for searching fungal bioluminescence genes.</title>
        <authorList>
            <person name="Tanaka Y."/>
            <person name="Kasuga D."/>
            <person name="Oba Y."/>
            <person name="Hase S."/>
            <person name="Sato K."/>
            <person name="Oba Y."/>
            <person name="Sakakibara Y."/>
        </authorList>
    </citation>
    <scope>NUCLEOTIDE SEQUENCE</scope>
</reference>
<dbReference type="Gene3D" id="1.10.10.10">
    <property type="entry name" value="Winged helix-like DNA-binding domain superfamily/Winged helix DNA-binding domain"/>
    <property type="match status" value="1"/>
</dbReference>
<dbReference type="InterPro" id="IPR040608">
    <property type="entry name" value="Snf8/Vps36"/>
</dbReference>
<keyword evidence="11" id="KW-1185">Reference proteome</keyword>
<dbReference type="Gene3D" id="6.10.140.260">
    <property type="match status" value="1"/>
</dbReference>
<keyword evidence="7" id="KW-0963">Cytoplasm</keyword>
<dbReference type="EMBL" id="DF848931">
    <property type="protein sequence ID" value="GAT55220.1"/>
    <property type="molecule type" value="Genomic_DNA"/>
</dbReference>
<feature type="compositionally biased region" description="Low complexity" evidence="8">
    <location>
        <begin position="148"/>
        <end position="177"/>
    </location>
</feature>
<dbReference type="InterPro" id="IPR001876">
    <property type="entry name" value="Znf_RanBP2"/>
</dbReference>
<gene>
    <name evidence="10" type="ORF">MCHLO_12011</name>
</gene>
<accession>A0ABQ0LVW4</accession>
<evidence type="ECO:0000256" key="1">
    <source>
        <dbReference type="ARBA" id="ARBA00009697"/>
    </source>
</evidence>
<keyword evidence="3" id="KW-0479">Metal-binding</keyword>
<sequence length="693" mass="73396">MSLRRFTKSVDGTIPVQALLYNDEELLASQDGLGIYDGAQKSPNHQLGTVHATTHRLFFLSAVKPRAYSFALDLDLVTQTDYYAGLFKSSAKVTMYLSAPGPSQASAEADEPFASWECEVCGYRNPPGRSPAAARVCGLCGVPRDSIPSSSSSRPSTPPLSSSLPASSSLPSLRPTSDTQERPCPACTFLNHPALQACEICGTALPIPPSIAASQSAPSSRPASPDLDDEEPENGVRMIKLSFRKGGDKAFYAVLRRSLKSKAWVVPSVVRATTAPPSAEQSAASGINGILKTVESNAEGRSANMSEAFQDLEALMVKAADMVRLAGDLNERLTAVTAAPNALGSSVPEPEEATFIRSSLAQLGLHISNTPVTQDMLQDERRWLESLARELAAVLQGGTGSGRGGLLRDRGVIALDEVWGGWNRARGVALLPPDTLLQVIPHLAGRTDPPIGSRELPSGLRVLHTPQFAPAAFAARLVGLLALAGPKTTTEIATEEGVPVALATELVAAVENDGESGREIFVKAASASVVPSSERSSPSDVAGPLERDVETGAKNLNSRVGAISYSAEGTKPDIAQFNEKLSGLDPNISMDAAMEDLPSSSDGCAIRQVEVEKVWAAAAELRFSRVKADPEEEHMPRKDSTSPQTIPMDILQAASGMHAFACICCNTRLETRIQCFLHLNKDKNLMGALQSAG</sequence>
<evidence type="ECO:0000256" key="7">
    <source>
        <dbReference type="RuleBase" id="RU367095"/>
    </source>
</evidence>
<keyword evidence="5" id="KW-0862">Zinc</keyword>
<dbReference type="InterPro" id="IPR036390">
    <property type="entry name" value="WH_DNA-bd_sf"/>
</dbReference>
<keyword evidence="4" id="KW-0863">Zinc-finger</keyword>
<dbReference type="Proteomes" id="UP000815677">
    <property type="component" value="Unassembled WGS sequence"/>
</dbReference>
<dbReference type="InterPro" id="IPR021648">
    <property type="entry name" value="GLUE_dom"/>
</dbReference>
<evidence type="ECO:0000313" key="11">
    <source>
        <dbReference type="Proteomes" id="UP000815677"/>
    </source>
</evidence>
<feature type="compositionally biased region" description="Low complexity" evidence="8">
    <location>
        <begin position="212"/>
        <end position="225"/>
    </location>
</feature>
<dbReference type="PROSITE" id="PS51495">
    <property type="entry name" value="GLUE"/>
    <property type="match status" value="1"/>
</dbReference>
<dbReference type="Gene3D" id="2.30.30.380">
    <property type="entry name" value="Zn-finger domain of Sec23/24"/>
    <property type="match status" value="1"/>
</dbReference>
<feature type="domain" description="GLUE N-terminal" evidence="9">
    <location>
        <begin position="10"/>
        <end position="271"/>
    </location>
</feature>
<dbReference type="Pfam" id="PF04157">
    <property type="entry name" value="EAP30"/>
    <property type="match status" value="1"/>
</dbReference>
<dbReference type="InterPro" id="IPR037855">
    <property type="entry name" value="Vps36"/>
</dbReference>
<dbReference type="PANTHER" id="PTHR13128">
    <property type="entry name" value="VACUOLAR PROTEIN-SORTING-ASSOCIATED PROTEIN 36"/>
    <property type="match status" value="1"/>
</dbReference>
<dbReference type="SUPFAM" id="SSF50729">
    <property type="entry name" value="PH domain-like"/>
    <property type="match status" value="2"/>
</dbReference>
<evidence type="ECO:0000256" key="5">
    <source>
        <dbReference type="ARBA" id="ARBA00022833"/>
    </source>
</evidence>
<evidence type="ECO:0000259" key="9">
    <source>
        <dbReference type="PROSITE" id="PS51495"/>
    </source>
</evidence>
<comment type="function">
    <text evidence="7">Component of the ESCRT-II complex (endosomal sorting complex required for transport II), which is required for multivesicular body (MVB) formation and sorting of endosomal cargo proteins into MVBs.</text>
</comment>
<keyword evidence="7" id="KW-0967">Endosome</keyword>
<evidence type="ECO:0000256" key="4">
    <source>
        <dbReference type="ARBA" id="ARBA00022771"/>
    </source>
</evidence>
<keyword evidence="2 7" id="KW-0813">Transport</keyword>
<dbReference type="SUPFAM" id="SSF46785">
    <property type="entry name" value="Winged helix' DNA-binding domain"/>
    <property type="match status" value="1"/>
</dbReference>
<dbReference type="PANTHER" id="PTHR13128:SF12">
    <property type="entry name" value="VACUOLAR PROTEIN-SORTING-ASSOCIATED PROTEIN 36"/>
    <property type="match status" value="1"/>
</dbReference>
<proteinExistence type="inferred from homology"/>
<evidence type="ECO:0000256" key="6">
    <source>
        <dbReference type="ARBA" id="ARBA00022927"/>
    </source>
</evidence>
<keyword evidence="6 7" id="KW-0653">Protein transport</keyword>